<comment type="caution">
    <text evidence="2">The sequence shown here is derived from an EMBL/GenBank/DDBJ whole genome shotgun (WGS) entry which is preliminary data.</text>
</comment>
<evidence type="ECO:0000256" key="1">
    <source>
        <dbReference type="SAM" id="SignalP"/>
    </source>
</evidence>
<name>A0A0F5L381_9HYPH</name>
<sequence>MKAFATLALALTGISMTAAMAQESPAYQDDRSSATALIQSLYNAIDRKEYLRAWSYYASNTVASAEDEAAKADYETFKKGYANTEFVTLLTGEETEEGAAGSTYYKLPVAIDAVDGAGKHTQFTGCYTLRLAQPTVQDAPPYQPIHIESGELKPASGELEAILPKSCE</sequence>
<feature type="signal peptide" evidence="1">
    <location>
        <begin position="1"/>
        <end position="21"/>
    </location>
</feature>
<evidence type="ECO:0000313" key="3">
    <source>
        <dbReference type="Proteomes" id="UP000033514"/>
    </source>
</evidence>
<keyword evidence="1" id="KW-0732">Signal</keyword>
<dbReference type="AlphaFoldDB" id="A0A0F5L381"/>
<organism evidence="2 3">
    <name type="scientific">Devosia soli</name>
    <dbReference type="NCBI Taxonomy" id="361041"/>
    <lineage>
        <taxon>Bacteria</taxon>
        <taxon>Pseudomonadati</taxon>
        <taxon>Pseudomonadota</taxon>
        <taxon>Alphaproteobacteria</taxon>
        <taxon>Hyphomicrobiales</taxon>
        <taxon>Devosiaceae</taxon>
        <taxon>Devosia</taxon>
    </lineage>
</organism>
<accession>A0A0F5L381</accession>
<feature type="chain" id="PRO_5002492023" evidence="1">
    <location>
        <begin position="22"/>
        <end position="168"/>
    </location>
</feature>
<evidence type="ECO:0000313" key="2">
    <source>
        <dbReference type="EMBL" id="KKB76062.1"/>
    </source>
</evidence>
<dbReference type="RefSeq" id="WP_046144873.1">
    <property type="nucleotide sequence ID" value="NZ_LAJG01000048.1"/>
</dbReference>
<reference evidence="2 3" key="1">
    <citation type="submission" date="2015-03" db="EMBL/GenBank/DDBJ databases">
        <authorList>
            <person name="Hassan Y.I."/>
            <person name="Lepp D."/>
            <person name="Zhou T."/>
        </authorList>
    </citation>
    <scope>NUCLEOTIDE SEQUENCE [LARGE SCALE GENOMIC DNA]</scope>
    <source>
        <strain evidence="2 3">GH2-10</strain>
    </source>
</reference>
<dbReference type="EMBL" id="LAJG01000048">
    <property type="protein sequence ID" value="KKB76062.1"/>
    <property type="molecule type" value="Genomic_DNA"/>
</dbReference>
<keyword evidence="3" id="KW-1185">Reference proteome</keyword>
<proteinExistence type="predicted"/>
<dbReference type="PATRIC" id="fig|361041.3.peg.3477"/>
<dbReference type="Proteomes" id="UP000033514">
    <property type="component" value="Unassembled WGS sequence"/>
</dbReference>
<gene>
    <name evidence="2" type="ORF">VW35_20290</name>
</gene>
<protein>
    <submittedName>
        <fullName evidence="2">Uncharacterized protein</fullName>
    </submittedName>
</protein>